<protein>
    <submittedName>
        <fullName evidence="1">Uncharacterized protein</fullName>
    </submittedName>
</protein>
<gene>
    <name evidence="1" type="ORF">LSAT_V11C400221960</name>
</gene>
<accession>A0A9R1VVA7</accession>
<dbReference type="AlphaFoldDB" id="A0A9R1VVA7"/>
<sequence length="241" mass="28067">MVHVTSTLGNDEYAVNFAQYVSEHKVMKVYTEHGETRLFTYFLNSKPVTKVTLVSLDDILEDVQHIDDAHDDQLDEALVLPNPNDILVDVMPTPPNQTKIQGNEIFQVVSLSPEYNKRKVWRKDGRMASCSKKLCLDDIGENEQIAKDFIDVATNFDLRLYQQILQSNIDKEVLIFQNVDEVNEPWVNEVNEPYMDETNEPQVNDWNAPMMNEVNQLQMNDFWDFDFQTNTCVQDESEYEF</sequence>
<proteinExistence type="predicted"/>
<dbReference type="EMBL" id="NBSK02000004">
    <property type="protein sequence ID" value="KAJ0212578.1"/>
    <property type="molecule type" value="Genomic_DNA"/>
</dbReference>
<dbReference type="Proteomes" id="UP000235145">
    <property type="component" value="Unassembled WGS sequence"/>
</dbReference>
<evidence type="ECO:0000313" key="1">
    <source>
        <dbReference type="EMBL" id="KAJ0212578.1"/>
    </source>
</evidence>
<name>A0A9R1VVA7_LACSA</name>
<reference evidence="1 2" key="1">
    <citation type="journal article" date="2017" name="Nat. Commun.">
        <title>Genome assembly with in vitro proximity ligation data and whole-genome triplication in lettuce.</title>
        <authorList>
            <person name="Reyes-Chin-Wo S."/>
            <person name="Wang Z."/>
            <person name="Yang X."/>
            <person name="Kozik A."/>
            <person name="Arikit S."/>
            <person name="Song C."/>
            <person name="Xia L."/>
            <person name="Froenicke L."/>
            <person name="Lavelle D.O."/>
            <person name="Truco M.J."/>
            <person name="Xia R."/>
            <person name="Zhu S."/>
            <person name="Xu C."/>
            <person name="Xu H."/>
            <person name="Xu X."/>
            <person name="Cox K."/>
            <person name="Korf I."/>
            <person name="Meyers B.C."/>
            <person name="Michelmore R.W."/>
        </authorList>
    </citation>
    <scope>NUCLEOTIDE SEQUENCE [LARGE SCALE GENOMIC DNA]</scope>
    <source>
        <strain evidence="2">cv. Salinas</strain>
        <tissue evidence="1">Seedlings</tissue>
    </source>
</reference>
<keyword evidence="2" id="KW-1185">Reference proteome</keyword>
<evidence type="ECO:0000313" key="2">
    <source>
        <dbReference type="Proteomes" id="UP000235145"/>
    </source>
</evidence>
<comment type="caution">
    <text evidence="1">The sequence shown here is derived from an EMBL/GenBank/DDBJ whole genome shotgun (WGS) entry which is preliminary data.</text>
</comment>
<organism evidence="1 2">
    <name type="scientific">Lactuca sativa</name>
    <name type="common">Garden lettuce</name>
    <dbReference type="NCBI Taxonomy" id="4236"/>
    <lineage>
        <taxon>Eukaryota</taxon>
        <taxon>Viridiplantae</taxon>
        <taxon>Streptophyta</taxon>
        <taxon>Embryophyta</taxon>
        <taxon>Tracheophyta</taxon>
        <taxon>Spermatophyta</taxon>
        <taxon>Magnoliopsida</taxon>
        <taxon>eudicotyledons</taxon>
        <taxon>Gunneridae</taxon>
        <taxon>Pentapetalae</taxon>
        <taxon>asterids</taxon>
        <taxon>campanulids</taxon>
        <taxon>Asterales</taxon>
        <taxon>Asteraceae</taxon>
        <taxon>Cichorioideae</taxon>
        <taxon>Cichorieae</taxon>
        <taxon>Lactucinae</taxon>
        <taxon>Lactuca</taxon>
    </lineage>
</organism>